<feature type="region of interest" description="Disordered" evidence="1">
    <location>
        <begin position="482"/>
        <end position="534"/>
    </location>
</feature>
<gene>
    <name evidence="2" type="ORF">BJX66DRAFT_337569</name>
</gene>
<dbReference type="Proteomes" id="UP001610563">
    <property type="component" value="Unassembled WGS sequence"/>
</dbReference>
<evidence type="ECO:0000313" key="2">
    <source>
        <dbReference type="EMBL" id="KAL2794778.1"/>
    </source>
</evidence>
<evidence type="ECO:0008006" key="4">
    <source>
        <dbReference type="Google" id="ProtNLM"/>
    </source>
</evidence>
<dbReference type="EMBL" id="JBFTWV010000041">
    <property type="protein sequence ID" value="KAL2794778.1"/>
    <property type="molecule type" value="Genomic_DNA"/>
</dbReference>
<feature type="compositionally biased region" description="Basic and acidic residues" evidence="1">
    <location>
        <begin position="491"/>
        <end position="504"/>
    </location>
</feature>
<accession>A0ABR4G6W8</accession>
<evidence type="ECO:0000313" key="3">
    <source>
        <dbReference type="Proteomes" id="UP001610563"/>
    </source>
</evidence>
<protein>
    <recommendedName>
        <fullName evidence="4">Leucine rich repeat protein</fullName>
    </recommendedName>
</protein>
<feature type="compositionally biased region" description="Acidic residues" evidence="1">
    <location>
        <begin position="413"/>
        <end position="437"/>
    </location>
</feature>
<feature type="region of interest" description="Disordered" evidence="1">
    <location>
        <begin position="204"/>
        <end position="234"/>
    </location>
</feature>
<feature type="region of interest" description="Disordered" evidence="1">
    <location>
        <begin position="406"/>
        <end position="437"/>
    </location>
</feature>
<name>A0ABR4G6W8_9EURO</name>
<feature type="compositionally biased region" description="Polar residues" evidence="1">
    <location>
        <begin position="519"/>
        <end position="530"/>
    </location>
</feature>
<proteinExistence type="predicted"/>
<keyword evidence="3" id="KW-1185">Reference proteome</keyword>
<dbReference type="Gene3D" id="3.80.10.10">
    <property type="entry name" value="Ribonuclease Inhibitor"/>
    <property type="match status" value="1"/>
</dbReference>
<dbReference type="SMART" id="SM00368">
    <property type="entry name" value="LRR_RI"/>
    <property type="match status" value="3"/>
</dbReference>
<evidence type="ECO:0000256" key="1">
    <source>
        <dbReference type="SAM" id="MobiDB-lite"/>
    </source>
</evidence>
<dbReference type="SUPFAM" id="SSF52047">
    <property type="entry name" value="RNI-like"/>
    <property type="match status" value="1"/>
</dbReference>
<feature type="compositionally biased region" description="Polar residues" evidence="1">
    <location>
        <begin position="225"/>
        <end position="234"/>
    </location>
</feature>
<reference evidence="2 3" key="1">
    <citation type="submission" date="2024-07" db="EMBL/GenBank/DDBJ databases">
        <title>Section-level genome sequencing and comparative genomics of Aspergillus sections Usti and Cavernicolus.</title>
        <authorList>
            <consortium name="Lawrence Berkeley National Laboratory"/>
            <person name="Nybo J.L."/>
            <person name="Vesth T.C."/>
            <person name="Theobald S."/>
            <person name="Frisvad J.C."/>
            <person name="Larsen T.O."/>
            <person name="Kjaerboelling I."/>
            <person name="Rothschild-Mancinelli K."/>
            <person name="Lyhne E.K."/>
            <person name="Kogle M.E."/>
            <person name="Barry K."/>
            <person name="Clum A."/>
            <person name="Na H."/>
            <person name="Ledsgaard L."/>
            <person name="Lin J."/>
            <person name="Lipzen A."/>
            <person name="Kuo A."/>
            <person name="Riley R."/>
            <person name="Mondo S."/>
            <person name="Labutti K."/>
            <person name="Haridas S."/>
            <person name="Pangalinan J."/>
            <person name="Salamov A.A."/>
            <person name="Simmons B.A."/>
            <person name="Magnuson J.K."/>
            <person name="Chen J."/>
            <person name="Drula E."/>
            <person name="Henrissat B."/>
            <person name="Wiebenga A."/>
            <person name="Lubbers R.J."/>
            <person name="Gomes A.C."/>
            <person name="Makela M.R."/>
            <person name="Stajich J."/>
            <person name="Grigoriev I.V."/>
            <person name="Mortensen U.H."/>
            <person name="De Vries R.P."/>
            <person name="Baker S.E."/>
            <person name="Andersen M.R."/>
        </authorList>
    </citation>
    <scope>NUCLEOTIDE SEQUENCE [LARGE SCALE GENOMIC DNA]</scope>
    <source>
        <strain evidence="2 3">CBS 209.92</strain>
    </source>
</reference>
<organism evidence="2 3">
    <name type="scientific">Aspergillus keveii</name>
    <dbReference type="NCBI Taxonomy" id="714993"/>
    <lineage>
        <taxon>Eukaryota</taxon>
        <taxon>Fungi</taxon>
        <taxon>Dikarya</taxon>
        <taxon>Ascomycota</taxon>
        <taxon>Pezizomycotina</taxon>
        <taxon>Eurotiomycetes</taxon>
        <taxon>Eurotiomycetidae</taxon>
        <taxon>Eurotiales</taxon>
        <taxon>Aspergillaceae</taxon>
        <taxon>Aspergillus</taxon>
        <taxon>Aspergillus subgen. Nidulantes</taxon>
    </lineage>
</organism>
<sequence>MGRLTYSARKIGGVKAGQTVSKDLKKRIPPSIGAKAAARDPALEIDLTGKALTDEGFSQFIDDLLACILYRGDEHPAGLAKITEFHLSGNNLTILSLRKLGEVVAHSAGDLRELDLSSNEICVASAQERAIWKAFLECFKNCYVLSKLDLSENPIGPAGLEILCCVYIKSDVDYLEADAAAIVGLNADDESTLVEDVSTLKVKENDSPRANRAKKTVGKGKAAKQNGTSQASAATSKNITASDLKKFACTRGLRSIPYLILRNIDLTMSSAIHLSHMLAIQRSSEQLLNFLPPGKASDIPEAAQSDKCIIWKPNKSIPTFATRLLEVTESVREFKSKAESESEVDASSDDEDTQRKIQSKMMLDYTRLTKRVRLESLKVEGIHCSHIAIIALKMLVPSRALLIEDKDRPVQESTEEETAPAEQEAEEEELEKEVQPEDETVIYPAPTFYPPANTFFELAPQFSFGPFDRANAMFDEDFPALMKPTPRKLHPIKEETEQEVKESEESAESSPSASPSPNQPGRSGRGSSHNNRGRKQEWRFGLPFEIWRRIIADAVGADGILDIEQQTRVIQYASDWKAVAFGQTIKGFEAHQQVWKFLETVGCFTYTPFP</sequence>
<dbReference type="InterPro" id="IPR032675">
    <property type="entry name" value="LRR_dom_sf"/>
</dbReference>
<comment type="caution">
    <text evidence="2">The sequence shown here is derived from an EMBL/GenBank/DDBJ whole genome shotgun (WGS) entry which is preliminary data.</text>
</comment>
<feature type="compositionally biased region" description="Basic residues" evidence="1">
    <location>
        <begin position="211"/>
        <end position="222"/>
    </location>
</feature>